<reference evidence="10 11" key="1">
    <citation type="submission" date="2017-02" db="EMBL/GenBank/DDBJ databases">
        <authorList>
            <person name="Peterson S.W."/>
        </authorList>
    </citation>
    <scope>NUCLEOTIDE SEQUENCE [LARGE SCALE GENOMIC DNA]</scope>
    <source>
        <strain evidence="10 11">M1</strain>
    </source>
</reference>
<dbReference type="EMBL" id="FUZT01000010">
    <property type="protein sequence ID" value="SKC83073.1"/>
    <property type="molecule type" value="Genomic_DNA"/>
</dbReference>
<evidence type="ECO:0000313" key="10">
    <source>
        <dbReference type="EMBL" id="SKC83073.1"/>
    </source>
</evidence>
<dbReference type="RefSeq" id="WP_079493795.1">
    <property type="nucleotide sequence ID" value="NZ_FUZT01000010.1"/>
</dbReference>
<dbReference type="PROSITE" id="PS51096">
    <property type="entry name" value="PTS_EIIA_TYPE_4"/>
    <property type="match status" value="1"/>
</dbReference>
<name>A0A1T5M4K5_9FIRM</name>
<accession>A0A1T5M4K5</accession>
<evidence type="ECO:0000256" key="8">
    <source>
        <dbReference type="ARBA" id="ARBA00022777"/>
    </source>
</evidence>
<evidence type="ECO:0000256" key="3">
    <source>
        <dbReference type="ARBA" id="ARBA00022490"/>
    </source>
</evidence>
<dbReference type="Gene3D" id="3.40.50.510">
    <property type="entry name" value="Phosphotransferase system, mannose-type IIA component"/>
    <property type="match status" value="1"/>
</dbReference>
<dbReference type="InterPro" id="IPR051471">
    <property type="entry name" value="Bacterial_PTS_sugar_comp"/>
</dbReference>
<dbReference type="GO" id="GO:0009401">
    <property type="term" value="P:phosphoenolpyruvate-dependent sugar phosphotransferase system"/>
    <property type="evidence" value="ECO:0007669"/>
    <property type="project" value="UniProtKB-KW"/>
</dbReference>
<keyword evidence="4" id="KW-0597">Phosphoprotein</keyword>
<evidence type="ECO:0000259" key="9">
    <source>
        <dbReference type="PROSITE" id="PS51096"/>
    </source>
</evidence>
<keyword evidence="2" id="KW-0813">Transport</keyword>
<evidence type="ECO:0000313" key="11">
    <source>
        <dbReference type="Proteomes" id="UP000190285"/>
    </source>
</evidence>
<dbReference type="STRING" id="36842.SAMN02194393_03808"/>
<dbReference type="InterPro" id="IPR036662">
    <property type="entry name" value="PTS_EIIA_man-typ_sf"/>
</dbReference>
<dbReference type="InterPro" id="IPR033887">
    <property type="entry name" value="PTS_IIA_man"/>
</dbReference>
<dbReference type="GO" id="GO:0016020">
    <property type="term" value="C:membrane"/>
    <property type="evidence" value="ECO:0007669"/>
    <property type="project" value="InterPro"/>
</dbReference>
<keyword evidence="11" id="KW-1185">Reference proteome</keyword>
<feature type="domain" description="PTS EIIA type-4" evidence="9">
    <location>
        <begin position="1"/>
        <end position="125"/>
    </location>
</feature>
<dbReference type="Proteomes" id="UP000190285">
    <property type="component" value="Unassembled WGS sequence"/>
</dbReference>
<evidence type="ECO:0000256" key="1">
    <source>
        <dbReference type="ARBA" id="ARBA00004496"/>
    </source>
</evidence>
<dbReference type="SUPFAM" id="SSF53062">
    <property type="entry name" value="PTS system fructose IIA component-like"/>
    <property type="match status" value="1"/>
</dbReference>
<dbReference type="InterPro" id="IPR004701">
    <property type="entry name" value="PTS_EIIA_man-typ"/>
</dbReference>
<keyword evidence="7" id="KW-0598">Phosphotransferase system</keyword>
<gene>
    <name evidence="10" type="ORF">SAMN02194393_03808</name>
</gene>
<dbReference type="AlphaFoldDB" id="A0A1T5M4K5"/>
<dbReference type="GO" id="GO:0016773">
    <property type="term" value="F:phosphotransferase activity, alcohol group as acceptor"/>
    <property type="evidence" value="ECO:0007669"/>
    <property type="project" value="InterPro"/>
</dbReference>
<dbReference type="NCBIfam" id="TIGR00824">
    <property type="entry name" value="EIIA-man"/>
    <property type="match status" value="1"/>
</dbReference>
<evidence type="ECO:0000256" key="7">
    <source>
        <dbReference type="ARBA" id="ARBA00022683"/>
    </source>
</evidence>
<evidence type="ECO:0000256" key="6">
    <source>
        <dbReference type="ARBA" id="ARBA00022679"/>
    </source>
</evidence>
<dbReference type="PANTHER" id="PTHR33799">
    <property type="entry name" value="PTS PERMEASE-RELATED-RELATED"/>
    <property type="match status" value="1"/>
</dbReference>
<dbReference type="PANTHER" id="PTHR33799:SF1">
    <property type="entry name" value="PTS SYSTEM MANNOSE-SPECIFIC EIIAB COMPONENT-RELATED"/>
    <property type="match status" value="1"/>
</dbReference>
<dbReference type="CDD" id="cd00006">
    <property type="entry name" value="PTS_IIA_man"/>
    <property type="match status" value="1"/>
</dbReference>
<proteinExistence type="predicted"/>
<dbReference type="GO" id="GO:0005737">
    <property type="term" value="C:cytoplasm"/>
    <property type="evidence" value="ECO:0007669"/>
    <property type="project" value="UniProtKB-SubCell"/>
</dbReference>
<evidence type="ECO:0000256" key="4">
    <source>
        <dbReference type="ARBA" id="ARBA00022553"/>
    </source>
</evidence>
<keyword evidence="3" id="KW-0963">Cytoplasm</keyword>
<comment type="subcellular location">
    <subcellularLocation>
        <location evidence="1">Cytoplasm</location>
    </subcellularLocation>
</comment>
<keyword evidence="5" id="KW-0762">Sugar transport</keyword>
<evidence type="ECO:0000256" key="5">
    <source>
        <dbReference type="ARBA" id="ARBA00022597"/>
    </source>
</evidence>
<protein>
    <submittedName>
        <fullName evidence="10">PTS system, mannose-specific IIA component</fullName>
    </submittedName>
</protein>
<dbReference type="InterPro" id="IPR013789">
    <property type="entry name" value="PTS_EIIA_man"/>
</dbReference>
<organism evidence="10 11">
    <name type="scientific">Maledivibacter halophilus</name>
    <dbReference type="NCBI Taxonomy" id="36842"/>
    <lineage>
        <taxon>Bacteria</taxon>
        <taxon>Bacillati</taxon>
        <taxon>Bacillota</taxon>
        <taxon>Clostridia</taxon>
        <taxon>Peptostreptococcales</taxon>
        <taxon>Caminicellaceae</taxon>
        <taxon>Maledivibacter</taxon>
    </lineage>
</organism>
<sequence>MVGILIVAHSELGSALIETSKMIYGDSENLKAISFVHGEGLDILKNRIIDEVNKMETENGCLVLLDVFGGTPMNASIMALGNRENVEFVYGVNMPMLLEVLSMKDTCNNIKELSDIAVKAGSDNIGRVKKSKA</sequence>
<keyword evidence="6" id="KW-0808">Transferase</keyword>
<dbReference type="Pfam" id="PF03610">
    <property type="entry name" value="EIIA-man"/>
    <property type="match status" value="1"/>
</dbReference>
<keyword evidence="8" id="KW-0418">Kinase</keyword>
<dbReference type="GO" id="GO:0016301">
    <property type="term" value="F:kinase activity"/>
    <property type="evidence" value="ECO:0007669"/>
    <property type="project" value="UniProtKB-KW"/>
</dbReference>
<evidence type="ECO:0000256" key="2">
    <source>
        <dbReference type="ARBA" id="ARBA00022448"/>
    </source>
</evidence>
<dbReference type="OrthoDB" id="9799827at2"/>